<sequence length="185" mass="20466">MAGLKLITPPATEPVTLGEIKDQLRIDQDDASLNATLEPLITAAREWCEGYQNRVYITQTLELALDAWPCTAWIELPRPPLKNVTSLVYTDNEGTATTWDPANYVVDEYSFVAKLVCSIGWPSVRLAKVNGVKVRYVAGYGAATDVPKKIKQAITLLVSHWFEHGECDPPPAVYSLLNIDRVVPV</sequence>
<dbReference type="InterPro" id="IPR011738">
    <property type="entry name" value="Phage_CHP"/>
</dbReference>
<dbReference type="Proteomes" id="UP000297900">
    <property type="component" value="Unassembled WGS sequence"/>
</dbReference>
<dbReference type="Gene3D" id="1.10.3230.30">
    <property type="entry name" value="Phage gp6-like head-tail connector protein"/>
    <property type="match status" value="1"/>
</dbReference>
<evidence type="ECO:0000313" key="2">
    <source>
        <dbReference type="Proteomes" id="UP000297900"/>
    </source>
</evidence>
<dbReference type="AlphaFoldDB" id="A0A4Y8M5R6"/>
<dbReference type="RefSeq" id="WP_135150711.1">
    <property type="nucleotide sequence ID" value="NZ_SOMN01000002.1"/>
</dbReference>
<comment type="caution">
    <text evidence="1">The sequence shown here is derived from an EMBL/GenBank/DDBJ whole genome shotgun (WGS) entry which is preliminary data.</text>
</comment>
<accession>A0A4Y8M5R6</accession>
<evidence type="ECO:0000313" key="1">
    <source>
        <dbReference type="EMBL" id="TFE30832.1"/>
    </source>
</evidence>
<proteinExistence type="predicted"/>
<keyword evidence="2" id="KW-1185">Reference proteome</keyword>
<reference evidence="1 2" key="1">
    <citation type="submission" date="2019-03" db="EMBL/GenBank/DDBJ databases">
        <title>Cohnella endophytica sp. nov., a novel endophytic bacterium isolated from bark of Sonneratia apetala.</title>
        <authorList>
            <person name="Tuo L."/>
        </authorList>
    </citation>
    <scope>NUCLEOTIDE SEQUENCE [LARGE SCALE GENOMIC DNA]</scope>
    <source>
        <strain evidence="1 2">CCTCC AB 208254</strain>
    </source>
</reference>
<protein>
    <recommendedName>
        <fullName evidence="3">Phage gp6-like head-tail connector protein</fullName>
    </recommendedName>
</protein>
<evidence type="ECO:0008006" key="3">
    <source>
        <dbReference type="Google" id="ProtNLM"/>
    </source>
</evidence>
<dbReference type="NCBIfam" id="TIGR02215">
    <property type="entry name" value="phage_chp_gp8"/>
    <property type="match status" value="1"/>
</dbReference>
<dbReference type="OrthoDB" id="5654at2"/>
<dbReference type="CDD" id="cd08054">
    <property type="entry name" value="gp6"/>
    <property type="match status" value="1"/>
</dbReference>
<organism evidence="1 2">
    <name type="scientific">Cohnella luojiensis</name>
    <dbReference type="NCBI Taxonomy" id="652876"/>
    <lineage>
        <taxon>Bacteria</taxon>
        <taxon>Bacillati</taxon>
        <taxon>Bacillota</taxon>
        <taxon>Bacilli</taxon>
        <taxon>Bacillales</taxon>
        <taxon>Paenibacillaceae</taxon>
        <taxon>Cohnella</taxon>
    </lineage>
</organism>
<gene>
    <name evidence="1" type="ORF">E2980_03380</name>
</gene>
<dbReference type="EMBL" id="SOMN01000002">
    <property type="protein sequence ID" value="TFE30832.1"/>
    <property type="molecule type" value="Genomic_DNA"/>
</dbReference>
<name>A0A4Y8M5R6_9BACL</name>